<evidence type="ECO:0000313" key="2">
    <source>
        <dbReference type="Proteomes" id="UP001603857"/>
    </source>
</evidence>
<organism evidence="1 2">
    <name type="scientific">Flemingia macrophylla</name>
    <dbReference type="NCBI Taxonomy" id="520843"/>
    <lineage>
        <taxon>Eukaryota</taxon>
        <taxon>Viridiplantae</taxon>
        <taxon>Streptophyta</taxon>
        <taxon>Embryophyta</taxon>
        <taxon>Tracheophyta</taxon>
        <taxon>Spermatophyta</taxon>
        <taxon>Magnoliopsida</taxon>
        <taxon>eudicotyledons</taxon>
        <taxon>Gunneridae</taxon>
        <taxon>Pentapetalae</taxon>
        <taxon>rosids</taxon>
        <taxon>fabids</taxon>
        <taxon>Fabales</taxon>
        <taxon>Fabaceae</taxon>
        <taxon>Papilionoideae</taxon>
        <taxon>50 kb inversion clade</taxon>
        <taxon>NPAAA clade</taxon>
        <taxon>indigoferoid/millettioid clade</taxon>
        <taxon>Phaseoleae</taxon>
        <taxon>Flemingia</taxon>
    </lineage>
</organism>
<evidence type="ECO:0000313" key="1">
    <source>
        <dbReference type="EMBL" id="KAL2341461.1"/>
    </source>
</evidence>
<dbReference type="AlphaFoldDB" id="A0ABD1N0P5"/>
<keyword evidence="2" id="KW-1185">Reference proteome</keyword>
<comment type="caution">
    <text evidence="1">The sequence shown here is derived from an EMBL/GenBank/DDBJ whole genome shotgun (WGS) entry which is preliminary data.</text>
</comment>
<gene>
    <name evidence="1" type="ORF">Fmac_009401</name>
</gene>
<proteinExistence type="predicted"/>
<reference evidence="1 2" key="1">
    <citation type="submission" date="2024-08" db="EMBL/GenBank/DDBJ databases">
        <title>Insights into the chromosomal genome structure of Flemingia macrophylla.</title>
        <authorList>
            <person name="Ding Y."/>
            <person name="Zhao Y."/>
            <person name="Bi W."/>
            <person name="Wu M."/>
            <person name="Zhao G."/>
            <person name="Gong Y."/>
            <person name="Li W."/>
            <person name="Zhang P."/>
        </authorList>
    </citation>
    <scope>NUCLEOTIDE SEQUENCE [LARGE SCALE GENOMIC DNA]</scope>
    <source>
        <strain evidence="1">DYQJB</strain>
        <tissue evidence="1">Leaf</tissue>
    </source>
</reference>
<protein>
    <submittedName>
        <fullName evidence="1">Uncharacterized protein</fullName>
    </submittedName>
</protein>
<dbReference type="EMBL" id="JBGMDY010000003">
    <property type="protein sequence ID" value="KAL2341461.1"/>
    <property type="molecule type" value="Genomic_DNA"/>
</dbReference>
<accession>A0ABD1N0P5</accession>
<sequence>MNLILFSAFMKSGNVNFINDVLKNLHDCGCKPDQVISLRISYESKQELRMMQQVKIISHLRHKNLQKQVGERKKKELADKRVQRDEMIKFASHLATSIKNAVEQNKKQELEDCRKQG</sequence>
<name>A0ABD1N0P5_9FABA</name>
<dbReference type="Proteomes" id="UP001603857">
    <property type="component" value="Unassembled WGS sequence"/>
</dbReference>